<dbReference type="PANTHER" id="PTHR15838:SF1">
    <property type="entry name" value="ZINC FINGER CCHC DOMAIN-CONTAINING PROTEIN 17"/>
    <property type="match status" value="1"/>
</dbReference>
<sequence>MEKDELKKLNHLSLVSNVCNELETHLGATEKVLAEFIIDLGRNSETVDEFDKKLKKEGAEMPDYFVRSLLTVIHGIYPPKPKSERKKDDGGNEKYKGLAIKDTKDKVKELEKEIELEARERQREEDRNRDRDRGRDRRDSGRDRDRHRDRPRGDEDGEDRRSGRHRERNRGDDGEIEEVIGIEKEAVEIGRMSTRRRVVRMSRSCIRFRGKEGLVHVSQMATRRVDKAKDFVKRDMEVYVKVISISNDKYSLSMRDVDQNNGTDLIPLKKPTEDDSSRSNPSYRTRDGQVTKTGISGIRIVEESDVAVAPSRRPLKKMSSPERWEAKQLIASGALKQSEFPNYDEDEGGMLYQEEGAEEEELEIEMNEDEPASCKGRPVRPHQGEERNEEQQQRTMLDSIPRI</sequence>
<evidence type="ECO:0000313" key="3">
    <source>
        <dbReference type="EMBL" id="CAA7058919.1"/>
    </source>
</evidence>
<name>A0A6D2LFF1_9BRAS</name>
<feature type="region of interest" description="Disordered" evidence="1">
    <location>
        <begin position="254"/>
        <end position="294"/>
    </location>
</feature>
<evidence type="ECO:0000256" key="1">
    <source>
        <dbReference type="SAM" id="MobiDB-lite"/>
    </source>
</evidence>
<feature type="compositionally biased region" description="Acidic residues" evidence="1">
    <location>
        <begin position="355"/>
        <end position="371"/>
    </location>
</feature>
<dbReference type="Gene3D" id="2.40.50.140">
    <property type="entry name" value="Nucleic acid-binding proteins"/>
    <property type="match status" value="1"/>
</dbReference>
<organism evidence="3 4">
    <name type="scientific">Microthlaspi erraticum</name>
    <dbReference type="NCBI Taxonomy" id="1685480"/>
    <lineage>
        <taxon>Eukaryota</taxon>
        <taxon>Viridiplantae</taxon>
        <taxon>Streptophyta</taxon>
        <taxon>Embryophyta</taxon>
        <taxon>Tracheophyta</taxon>
        <taxon>Spermatophyta</taxon>
        <taxon>Magnoliopsida</taxon>
        <taxon>eudicotyledons</taxon>
        <taxon>Gunneridae</taxon>
        <taxon>Pentapetalae</taxon>
        <taxon>rosids</taxon>
        <taxon>malvids</taxon>
        <taxon>Brassicales</taxon>
        <taxon>Brassicaceae</taxon>
        <taxon>Coluteocarpeae</taxon>
        <taxon>Microthlaspi</taxon>
    </lineage>
</organism>
<keyword evidence="4" id="KW-1185">Reference proteome</keyword>
<feature type="domain" description="S1 motif" evidence="2">
    <location>
        <begin position="181"/>
        <end position="255"/>
    </location>
</feature>
<dbReference type="GO" id="GO:0003723">
    <property type="term" value="F:RNA binding"/>
    <property type="evidence" value="ECO:0007669"/>
    <property type="project" value="TreeGrafter"/>
</dbReference>
<evidence type="ECO:0000259" key="2">
    <source>
        <dbReference type="PROSITE" id="PS50126"/>
    </source>
</evidence>
<dbReference type="GO" id="GO:0043489">
    <property type="term" value="P:RNA stabilization"/>
    <property type="evidence" value="ECO:0007669"/>
    <property type="project" value="TreeGrafter"/>
</dbReference>
<reference evidence="3" key="1">
    <citation type="submission" date="2020-01" db="EMBL/GenBank/DDBJ databases">
        <authorList>
            <person name="Mishra B."/>
        </authorList>
    </citation>
    <scope>NUCLEOTIDE SEQUENCE [LARGE SCALE GENOMIC DNA]</scope>
</reference>
<dbReference type="InterPro" id="IPR012340">
    <property type="entry name" value="NA-bd_OB-fold"/>
</dbReference>
<dbReference type="InterPro" id="IPR049588">
    <property type="entry name" value="DHX8_GH2-like"/>
</dbReference>
<dbReference type="PROSITE" id="PS50126">
    <property type="entry name" value="S1"/>
    <property type="match status" value="1"/>
</dbReference>
<dbReference type="OrthoDB" id="1713720at2759"/>
<accession>A0A6D2LFF1</accession>
<dbReference type="InterPro" id="IPR003029">
    <property type="entry name" value="S1_domain"/>
</dbReference>
<dbReference type="SMART" id="SM00316">
    <property type="entry name" value="S1"/>
    <property type="match status" value="1"/>
</dbReference>
<feature type="compositionally biased region" description="Basic and acidic residues" evidence="1">
    <location>
        <begin position="81"/>
        <end position="98"/>
    </location>
</feature>
<evidence type="ECO:0000313" key="4">
    <source>
        <dbReference type="Proteomes" id="UP000467841"/>
    </source>
</evidence>
<feature type="compositionally biased region" description="Basic and acidic residues" evidence="1">
    <location>
        <begin position="118"/>
        <end position="161"/>
    </location>
</feature>
<dbReference type="AlphaFoldDB" id="A0A6D2LFF1"/>
<dbReference type="PANTHER" id="PTHR15838">
    <property type="entry name" value="NUCLEOLAR PROTEIN OF 40 KDA"/>
    <property type="match status" value="1"/>
</dbReference>
<feature type="region of interest" description="Disordered" evidence="1">
    <location>
        <begin position="334"/>
        <end position="403"/>
    </location>
</feature>
<feature type="region of interest" description="Disordered" evidence="1">
    <location>
        <begin position="118"/>
        <end position="172"/>
    </location>
</feature>
<proteinExistence type="predicted"/>
<dbReference type="SUPFAM" id="SSF50249">
    <property type="entry name" value="Nucleic acid-binding proteins"/>
    <property type="match status" value="1"/>
</dbReference>
<dbReference type="Pfam" id="PF00575">
    <property type="entry name" value="S1"/>
    <property type="match status" value="1"/>
</dbReference>
<dbReference type="Proteomes" id="UP000467841">
    <property type="component" value="Unassembled WGS sequence"/>
</dbReference>
<dbReference type="EMBL" id="CACVBM020001740">
    <property type="protein sequence ID" value="CAA7058919.1"/>
    <property type="molecule type" value="Genomic_DNA"/>
</dbReference>
<gene>
    <name evidence="3" type="ORF">MERR_LOCUS46155</name>
</gene>
<protein>
    <recommendedName>
        <fullName evidence="2">S1 motif domain-containing protein</fullName>
    </recommendedName>
</protein>
<feature type="region of interest" description="Disordered" evidence="1">
    <location>
        <begin position="76"/>
        <end position="98"/>
    </location>
</feature>
<dbReference type="CDD" id="cd21691">
    <property type="entry name" value="GH2-like_DHX8"/>
    <property type="match status" value="1"/>
</dbReference>
<feature type="compositionally biased region" description="Basic and acidic residues" evidence="1">
    <location>
        <begin position="382"/>
        <end position="392"/>
    </location>
</feature>
<comment type="caution">
    <text evidence="3">The sequence shown here is derived from an EMBL/GenBank/DDBJ whole genome shotgun (WGS) entry which is preliminary data.</text>
</comment>